<evidence type="ECO:0000256" key="2">
    <source>
        <dbReference type="ARBA" id="ARBA00006434"/>
    </source>
</evidence>
<evidence type="ECO:0000256" key="9">
    <source>
        <dbReference type="ARBA" id="ARBA00023136"/>
    </source>
</evidence>
<dbReference type="NCBIfam" id="TIGR00813">
    <property type="entry name" value="sss"/>
    <property type="match status" value="1"/>
</dbReference>
<keyword evidence="5 12" id="KW-0812">Transmembrane</keyword>
<feature type="transmembrane region" description="Helical" evidence="12">
    <location>
        <begin position="416"/>
        <end position="437"/>
    </location>
</feature>
<comment type="similarity">
    <text evidence="2 11">Belongs to the sodium:solute symporter (SSF) (TC 2.A.21) family.</text>
</comment>
<evidence type="ECO:0000256" key="12">
    <source>
        <dbReference type="SAM" id="Phobius"/>
    </source>
</evidence>
<evidence type="ECO:0000256" key="8">
    <source>
        <dbReference type="ARBA" id="ARBA00023065"/>
    </source>
</evidence>
<feature type="transmembrane region" description="Helical" evidence="12">
    <location>
        <begin position="286"/>
        <end position="312"/>
    </location>
</feature>
<feature type="transmembrane region" description="Helical" evidence="12">
    <location>
        <begin position="390"/>
        <end position="410"/>
    </location>
</feature>
<evidence type="ECO:0000256" key="3">
    <source>
        <dbReference type="ARBA" id="ARBA00022448"/>
    </source>
</evidence>
<evidence type="ECO:0000313" key="14">
    <source>
        <dbReference type="Proteomes" id="UP000230750"/>
    </source>
</evidence>
<dbReference type="GO" id="GO:0005886">
    <property type="term" value="C:plasma membrane"/>
    <property type="evidence" value="ECO:0007669"/>
    <property type="project" value="UniProtKB-SubCell"/>
</dbReference>
<comment type="subcellular location">
    <subcellularLocation>
        <location evidence="1">Cell membrane</location>
        <topology evidence="1">Multi-pass membrane protein</topology>
    </subcellularLocation>
</comment>
<feature type="transmembrane region" description="Helical" evidence="12">
    <location>
        <begin position="93"/>
        <end position="115"/>
    </location>
</feature>
<dbReference type="InterPro" id="IPR001734">
    <property type="entry name" value="Na/solute_symporter"/>
</dbReference>
<feature type="transmembrane region" description="Helical" evidence="12">
    <location>
        <begin position="200"/>
        <end position="225"/>
    </location>
</feature>
<dbReference type="OrthoDB" id="10359482at2759"/>
<feature type="transmembrane region" description="Helical" evidence="12">
    <location>
        <begin position="136"/>
        <end position="163"/>
    </location>
</feature>
<keyword evidence="14" id="KW-1185">Reference proteome</keyword>
<sequence>MAETTLYFTIVDFLIFALMLAISACTALYFAIAKFRRQQFLADSDYHELSHDEEDEESITPLKGGLGIFVGFVSAITYLGIPAETYLNGVLFWSISLTVIPTALIINNGYLPIFYRLKLDNVFDYLEMRFSRNVRLVGVLGNFFNLLIYMTVIMYGLACALSAVTHVSLWGAILSIGLVRTIFTTVGGVNAILWVDLFQVVLMIAGFLGLIIGGSVEAGGVVQLWQNAMSGDRTYLFSFDVNPTTRHTTWSLIVGGIFLNLAFLGPNQMSIKKYKTALTESKAKKAVWIGMLLCGAFQILAVFAGIAMFSFYKHCDPLSSGQLKRSAELLPHFIVDMFSSVPGLPGLLVSAIFSASMSSSSAGIYSLALTTFDDFIKLRWKEMSPFKSTILIKSLSCFYGLLCMSGAFAISQVNSILQTVLSWAGILGGPVLGVFTLGFFSSRSNSKGAICGSLTGFAFGLWMFLGAYIYPPFYADPPLYTVGCYSNTTKVSPLIHTFNDGSHSRKFRDINEDVEFQTTIASEVKYPPIASLYAMSYLYYSGATWLITIVVGVFVSAVTAAPPKPDPLLLNPHLDICSCCRKDQPDQVDLLCDGEMKATIKYHRSASNLMQMETWQVQQELPESFAEQND</sequence>
<keyword evidence="3" id="KW-0813">Transport</keyword>
<dbReference type="Proteomes" id="UP000230750">
    <property type="component" value="Unassembled WGS sequence"/>
</dbReference>
<proteinExistence type="inferred from homology"/>
<dbReference type="PANTHER" id="PTHR42985">
    <property type="entry name" value="SODIUM-COUPLED MONOCARBOXYLATE TRANSPORTER"/>
    <property type="match status" value="1"/>
</dbReference>
<keyword evidence="6 12" id="KW-1133">Transmembrane helix</keyword>
<organism evidence="13 14">
    <name type="scientific">Stichopus japonicus</name>
    <name type="common">Sea cucumber</name>
    <dbReference type="NCBI Taxonomy" id="307972"/>
    <lineage>
        <taxon>Eukaryota</taxon>
        <taxon>Metazoa</taxon>
        <taxon>Echinodermata</taxon>
        <taxon>Eleutherozoa</taxon>
        <taxon>Echinozoa</taxon>
        <taxon>Holothuroidea</taxon>
        <taxon>Aspidochirotacea</taxon>
        <taxon>Aspidochirotida</taxon>
        <taxon>Stichopodidae</taxon>
        <taxon>Apostichopus</taxon>
    </lineage>
</organism>
<dbReference type="InterPro" id="IPR051163">
    <property type="entry name" value="Sodium:Solute_Symporter_SSF"/>
</dbReference>
<feature type="transmembrane region" description="Helical" evidence="12">
    <location>
        <begin position="64"/>
        <end position="81"/>
    </location>
</feature>
<dbReference type="STRING" id="307972.A0A2G8K2N5"/>
<dbReference type="Gene3D" id="1.20.1730.10">
    <property type="entry name" value="Sodium/glucose cotransporter"/>
    <property type="match status" value="1"/>
</dbReference>
<keyword evidence="10" id="KW-0739">Sodium transport</keyword>
<dbReference type="Pfam" id="PF00474">
    <property type="entry name" value="SSF"/>
    <property type="match status" value="1"/>
</dbReference>
<evidence type="ECO:0000313" key="13">
    <source>
        <dbReference type="EMBL" id="PIK42268.1"/>
    </source>
</evidence>
<feature type="transmembrane region" description="Helical" evidence="12">
    <location>
        <begin position="537"/>
        <end position="561"/>
    </location>
</feature>
<name>A0A2G8K2N5_STIJA</name>
<keyword evidence="9 12" id="KW-0472">Membrane</keyword>
<accession>A0A2G8K2N5</accession>
<dbReference type="GO" id="GO:0006814">
    <property type="term" value="P:sodium ion transport"/>
    <property type="evidence" value="ECO:0007669"/>
    <property type="project" value="UniProtKB-KW"/>
</dbReference>
<evidence type="ECO:0000256" key="1">
    <source>
        <dbReference type="ARBA" id="ARBA00004651"/>
    </source>
</evidence>
<feature type="transmembrane region" description="Helical" evidence="12">
    <location>
        <begin position="245"/>
        <end position="265"/>
    </location>
</feature>
<feature type="transmembrane region" description="Helical" evidence="12">
    <location>
        <begin position="6"/>
        <end position="32"/>
    </location>
</feature>
<dbReference type="PROSITE" id="PS50283">
    <property type="entry name" value="NA_SOLUT_SYMP_3"/>
    <property type="match status" value="1"/>
</dbReference>
<protein>
    <submittedName>
        <fullName evidence="13">Putative sodium-coupled monocarboxylate transporter 1-like</fullName>
    </submittedName>
</protein>
<gene>
    <name evidence="13" type="ORF">BSL78_20877</name>
</gene>
<evidence type="ECO:0000256" key="7">
    <source>
        <dbReference type="ARBA" id="ARBA00023053"/>
    </source>
</evidence>
<evidence type="ECO:0000256" key="11">
    <source>
        <dbReference type="RuleBase" id="RU362091"/>
    </source>
</evidence>
<feature type="transmembrane region" description="Helical" evidence="12">
    <location>
        <begin position="169"/>
        <end position="193"/>
    </location>
</feature>
<keyword evidence="8" id="KW-0406">Ion transport</keyword>
<dbReference type="EMBL" id="MRZV01000947">
    <property type="protein sequence ID" value="PIK42268.1"/>
    <property type="molecule type" value="Genomic_DNA"/>
</dbReference>
<dbReference type="GO" id="GO:0015293">
    <property type="term" value="F:symporter activity"/>
    <property type="evidence" value="ECO:0007669"/>
    <property type="project" value="TreeGrafter"/>
</dbReference>
<keyword evidence="4" id="KW-1003">Cell membrane</keyword>
<dbReference type="PANTHER" id="PTHR42985:SF40">
    <property type="entry name" value="LD47995P-RELATED"/>
    <property type="match status" value="1"/>
</dbReference>
<comment type="caution">
    <text evidence="13">The sequence shown here is derived from an EMBL/GenBank/DDBJ whole genome shotgun (WGS) entry which is preliminary data.</text>
</comment>
<keyword evidence="7" id="KW-0915">Sodium</keyword>
<feature type="transmembrane region" description="Helical" evidence="12">
    <location>
        <begin position="347"/>
        <end position="369"/>
    </location>
</feature>
<feature type="transmembrane region" description="Helical" evidence="12">
    <location>
        <begin position="449"/>
        <end position="470"/>
    </location>
</feature>
<dbReference type="InterPro" id="IPR038377">
    <property type="entry name" value="Na/Glc_symporter_sf"/>
</dbReference>
<evidence type="ECO:0000256" key="6">
    <source>
        <dbReference type="ARBA" id="ARBA00022989"/>
    </source>
</evidence>
<reference evidence="13 14" key="1">
    <citation type="journal article" date="2017" name="PLoS Biol.">
        <title>The sea cucumber genome provides insights into morphological evolution and visceral regeneration.</title>
        <authorList>
            <person name="Zhang X."/>
            <person name="Sun L."/>
            <person name="Yuan J."/>
            <person name="Sun Y."/>
            <person name="Gao Y."/>
            <person name="Zhang L."/>
            <person name="Li S."/>
            <person name="Dai H."/>
            <person name="Hamel J.F."/>
            <person name="Liu C."/>
            <person name="Yu Y."/>
            <person name="Liu S."/>
            <person name="Lin W."/>
            <person name="Guo K."/>
            <person name="Jin S."/>
            <person name="Xu P."/>
            <person name="Storey K.B."/>
            <person name="Huan P."/>
            <person name="Zhang T."/>
            <person name="Zhou Y."/>
            <person name="Zhang J."/>
            <person name="Lin C."/>
            <person name="Li X."/>
            <person name="Xing L."/>
            <person name="Huo D."/>
            <person name="Sun M."/>
            <person name="Wang L."/>
            <person name="Mercier A."/>
            <person name="Li F."/>
            <person name="Yang H."/>
            <person name="Xiang J."/>
        </authorList>
    </citation>
    <scope>NUCLEOTIDE SEQUENCE [LARGE SCALE GENOMIC DNA]</scope>
    <source>
        <strain evidence="13">Shaxun</strain>
        <tissue evidence="13">Muscle</tissue>
    </source>
</reference>
<evidence type="ECO:0000256" key="10">
    <source>
        <dbReference type="ARBA" id="ARBA00023201"/>
    </source>
</evidence>
<evidence type="ECO:0000256" key="5">
    <source>
        <dbReference type="ARBA" id="ARBA00022692"/>
    </source>
</evidence>
<dbReference type="AlphaFoldDB" id="A0A2G8K2N5"/>
<evidence type="ECO:0000256" key="4">
    <source>
        <dbReference type="ARBA" id="ARBA00022475"/>
    </source>
</evidence>